<feature type="transmembrane region" description="Helical" evidence="1">
    <location>
        <begin position="196"/>
        <end position="218"/>
    </location>
</feature>
<accession>A0ABR3SK80</accession>
<feature type="transmembrane region" description="Helical" evidence="1">
    <location>
        <begin position="123"/>
        <end position="147"/>
    </location>
</feature>
<reference evidence="2 3" key="1">
    <citation type="submission" date="2024-02" db="EMBL/GenBank/DDBJ databases">
        <title>De novo assembly and annotation of 12 fungi associated with fruit tree decline syndrome in Ontario, Canada.</title>
        <authorList>
            <person name="Sulman M."/>
            <person name="Ellouze W."/>
            <person name="Ilyukhin E."/>
        </authorList>
    </citation>
    <scope>NUCLEOTIDE SEQUENCE [LARGE SCALE GENOMIC DNA]</scope>
    <source>
        <strain evidence="2 3">M1-105</strain>
    </source>
</reference>
<keyword evidence="1" id="KW-0812">Transmembrane</keyword>
<feature type="transmembrane region" description="Helical" evidence="1">
    <location>
        <begin position="35"/>
        <end position="60"/>
    </location>
</feature>
<organism evidence="2 3">
    <name type="scientific">Neofusicoccum ribis</name>
    <dbReference type="NCBI Taxonomy" id="45134"/>
    <lineage>
        <taxon>Eukaryota</taxon>
        <taxon>Fungi</taxon>
        <taxon>Dikarya</taxon>
        <taxon>Ascomycota</taxon>
        <taxon>Pezizomycotina</taxon>
        <taxon>Dothideomycetes</taxon>
        <taxon>Dothideomycetes incertae sedis</taxon>
        <taxon>Botryosphaeriales</taxon>
        <taxon>Botryosphaeriaceae</taxon>
        <taxon>Neofusicoccum</taxon>
    </lineage>
</organism>
<evidence type="ECO:0000256" key="1">
    <source>
        <dbReference type="SAM" id="Phobius"/>
    </source>
</evidence>
<comment type="caution">
    <text evidence="2">The sequence shown here is derived from an EMBL/GenBank/DDBJ whole genome shotgun (WGS) entry which is preliminary data.</text>
</comment>
<keyword evidence="1" id="KW-1133">Transmembrane helix</keyword>
<feature type="transmembrane region" description="Helical" evidence="1">
    <location>
        <begin position="80"/>
        <end position="102"/>
    </location>
</feature>
<gene>
    <name evidence="2" type="ORF">SLS56_008396</name>
</gene>
<evidence type="ECO:0000313" key="2">
    <source>
        <dbReference type="EMBL" id="KAL1623228.1"/>
    </source>
</evidence>
<keyword evidence="1" id="KW-0472">Membrane</keyword>
<dbReference type="Proteomes" id="UP001521116">
    <property type="component" value="Unassembled WGS sequence"/>
</dbReference>
<name>A0ABR3SK80_9PEZI</name>
<sequence length="326" mass="34032">MPAIVDATPAPARNRDDGAASNPFYRGARVLRLTLLALQATTFALSVAITALMSNVLYIARNVEVEDPGYVIHRASSAIVVWNGAGGLLNAAAVAATIQHASTRPHATISLNITGKQSTRLPLLPTLTATLAFALARSIAASAYSFADFDRADALALPWDGDFASRPAFFTPETYAANQGWGDGTSPGVAAQARTARALCAATAALAGAAVLAVLVAWRRARTGGPDALERVGSGGVEEVGEVGGREVVELEHRERAELGAGKEGVHEVGGKPVHEVEGEGGAWELEGGRVYEMGAGGEEGVGRRVFEMEGTPVRSREDVKWERGP</sequence>
<evidence type="ECO:0000313" key="3">
    <source>
        <dbReference type="Proteomes" id="UP001521116"/>
    </source>
</evidence>
<dbReference type="EMBL" id="JAJVDC020000124">
    <property type="protein sequence ID" value="KAL1623228.1"/>
    <property type="molecule type" value="Genomic_DNA"/>
</dbReference>
<keyword evidence="3" id="KW-1185">Reference proteome</keyword>
<proteinExistence type="predicted"/>
<protein>
    <submittedName>
        <fullName evidence="2">Uncharacterized protein</fullName>
    </submittedName>
</protein>